<keyword evidence="3" id="KW-1185">Reference proteome</keyword>
<feature type="region of interest" description="Disordered" evidence="1">
    <location>
        <begin position="27"/>
        <end position="57"/>
    </location>
</feature>
<proteinExistence type="predicted"/>
<dbReference type="Proteomes" id="UP000644115">
    <property type="component" value="Unassembled WGS sequence"/>
</dbReference>
<accession>A0A923SM80</accession>
<organism evidence="2 3">
    <name type="scientific">Lentihominibacter faecis</name>
    <dbReference type="NCBI Taxonomy" id="2764712"/>
    <lineage>
        <taxon>Bacteria</taxon>
        <taxon>Bacillati</taxon>
        <taxon>Bacillota</taxon>
        <taxon>Clostridia</taxon>
        <taxon>Peptostreptococcales</taxon>
        <taxon>Anaerovoracaceae</taxon>
        <taxon>Lentihominibacter</taxon>
    </lineage>
</organism>
<feature type="compositionally biased region" description="Basic and acidic residues" evidence="1">
    <location>
        <begin position="40"/>
        <end position="51"/>
    </location>
</feature>
<comment type="caution">
    <text evidence="2">The sequence shown here is derived from an EMBL/GenBank/DDBJ whole genome shotgun (WGS) entry which is preliminary data.</text>
</comment>
<reference evidence="2" key="1">
    <citation type="submission" date="2020-08" db="EMBL/GenBank/DDBJ databases">
        <authorList>
            <person name="Liu C."/>
            <person name="Sun Q."/>
        </authorList>
    </citation>
    <scope>NUCLEOTIDE SEQUENCE</scope>
    <source>
        <strain evidence="2">BX16</strain>
    </source>
</reference>
<evidence type="ECO:0000256" key="1">
    <source>
        <dbReference type="SAM" id="MobiDB-lite"/>
    </source>
</evidence>
<protein>
    <submittedName>
        <fullName evidence="2">Uncharacterized protein</fullName>
    </submittedName>
</protein>
<evidence type="ECO:0000313" key="2">
    <source>
        <dbReference type="EMBL" id="MBC6000054.1"/>
    </source>
</evidence>
<dbReference type="RefSeq" id="WP_249287404.1">
    <property type="nucleotide sequence ID" value="NZ_JACRWC010000106.1"/>
</dbReference>
<sequence>MFRKINRVLRTAILITGAGVLLAKLAEKDPQQEEEQSMEGNHREKDAFQEKEFDDIW</sequence>
<dbReference type="AlphaFoldDB" id="A0A923SM80"/>
<gene>
    <name evidence="2" type="ORF">H8876_08585</name>
</gene>
<name>A0A923SM80_9FIRM</name>
<evidence type="ECO:0000313" key="3">
    <source>
        <dbReference type="Proteomes" id="UP000644115"/>
    </source>
</evidence>
<dbReference type="EMBL" id="JACRWC010000106">
    <property type="protein sequence ID" value="MBC6000054.1"/>
    <property type="molecule type" value="Genomic_DNA"/>
</dbReference>